<accession>J3NPS6</accession>
<dbReference type="RefSeq" id="XP_009219326.1">
    <property type="nucleotide sequence ID" value="XM_009221062.1"/>
</dbReference>
<sequence>MAATTTKTYRIGVLLESVQLTDIVGIDIFGNLSKEYILAAAELDASVAALAPLGIEELKVYYMGPTLEPVELTAQFRYAPNVTYDDCPRDLDLVLVGGNTPGVRPEAASRFMREAWRRTPVWMTTCTGALWLADAVGLDGRRATTNRMALPLAKKMHPGVEWADLRWVVDSKPFEGEGEGELWTSGGAGAGLDMIADYCLKHWDPRLVKPFGLYGIELQPGRSFDQHYNYDMAEIWS</sequence>
<reference evidence="3" key="5">
    <citation type="submission" date="2018-04" db="UniProtKB">
        <authorList>
            <consortium name="EnsemblFungi"/>
        </authorList>
    </citation>
    <scope>IDENTIFICATION</scope>
    <source>
        <strain evidence="3">R3-111a-1</strain>
    </source>
</reference>
<dbReference type="GeneID" id="20343741"/>
<evidence type="ECO:0000313" key="2">
    <source>
        <dbReference type="EMBL" id="EJT78181.1"/>
    </source>
</evidence>
<reference evidence="4" key="1">
    <citation type="submission" date="2010-07" db="EMBL/GenBank/DDBJ databases">
        <title>The genome sequence of Gaeumannomyces graminis var. tritici strain R3-111a-1.</title>
        <authorList>
            <consortium name="The Broad Institute Genome Sequencing Platform"/>
            <person name="Ma L.-J."/>
            <person name="Dead R."/>
            <person name="Young S."/>
            <person name="Zeng Q."/>
            <person name="Koehrsen M."/>
            <person name="Alvarado L."/>
            <person name="Berlin A."/>
            <person name="Chapman S.B."/>
            <person name="Chen Z."/>
            <person name="Freedman E."/>
            <person name="Gellesch M."/>
            <person name="Goldberg J."/>
            <person name="Griggs A."/>
            <person name="Gujja S."/>
            <person name="Heilman E.R."/>
            <person name="Heiman D."/>
            <person name="Hepburn T."/>
            <person name="Howarth C."/>
            <person name="Jen D."/>
            <person name="Larson L."/>
            <person name="Mehta T."/>
            <person name="Neiman D."/>
            <person name="Pearson M."/>
            <person name="Roberts A."/>
            <person name="Saif S."/>
            <person name="Shea T."/>
            <person name="Shenoy N."/>
            <person name="Sisk P."/>
            <person name="Stolte C."/>
            <person name="Sykes S."/>
            <person name="Walk T."/>
            <person name="White J."/>
            <person name="Yandava C."/>
            <person name="Haas B."/>
            <person name="Nusbaum C."/>
            <person name="Birren B."/>
        </authorList>
    </citation>
    <scope>NUCLEOTIDE SEQUENCE [LARGE SCALE GENOMIC DNA]</scope>
    <source>
        <strain evidence="4">R3-111a-1</strain>
    </source>
</reference>
<dbReference type="eggNOG" id="ENOG502SQ0U">
    <property type="taxonomic scope" value="Eukaryota"/>
</dbReference>
<dbReference type="Gene3D" id="3.40.50.880">
    <property type="match status" value="1"/>
</dbReference>
<dbReference type="SUPFAM" id="SSF52317">
    <property type="entry name" value="Class I glutamine amidotransferase-like"/>
    <property type="match status" value="1"/>
</dbReference>
<reference evidence="3" key="4">
    <citation type="journal article" date="2015" name="G3 (Bethesda)">
        <title>Genome sequences of three phytopathogenic species of the Magnaporthaceae family of fungi.</title>
        <authorList>
            <person name="Okagaki L.H."/>
            <person name="Nunes C.C."/>
            <person name="Sailsbery J."/>
            <person name="Clay B."/>
            <person name="Brown D."/>
            <person name="John T."/>
            <person name="Oh Y."/>
            <person name="Young N."/>
            <person name="Fitzgerald M."/>
            <person name="Haas B.J."/>
            <person name="Zeng Q."/>
            <person name="Young S."/>
            <person name="Adiconis X."/>
            <person name="Fan L."/>
            <person name="Levin J.Z."/>
            <person name="Mitchell T.K."/>
            <person name="Okubara P.A."/>
            <person name="Farman M.L."/>
            <person name="Kohn L.M."/>
            <person name="Birren B."/>
            <person name="Ma L.-J."/>
            <person name="Dean R.A."/>
        </authorList>
    </citation>
    <scope>NUCLEOTIDE SEQUENCE</scope>
    <source>
        <strain evidence="3">R3-111a-1</strain>
    </source>
</reference>
<dbReference type="VEuPathDB" id="FungiDB:GGTG_03283"/>
<dbReference type="PANTHER" id="PTHR43130:SF7">
    <property type="entry name" value="DJ-1_PFPI DOMAIN-CONTAINING PROTEIN"/>
    <property type="match status" value="1"/>
</dbReference>
<dbReference type="EMBL" id="GL385396">
    <property type="protein sequence ID" value="EJT78181.1"/>
    <property type="molecule type" value="Genomic_DNA"/>
</dbReference>
<gene>
    <name evidence="3" type="primary">20343741</name>
    <name evidence="2" type="ORF">GGTG_03283</name>
</gene>
<evidence type="ECO:0000313" key="3">
    <source>
        <dbReference type="EnsemblFungi" id="EJT78181"/>
    </source>
</evidence>
<proteinExistence type="predicted"/>
<evidence type="ECO:0000313" key="4">
    <source>
        <dbReference type="Proteomes" id="UP000006039"/>
    </source>
</evidence>
<name>J3NPS6_GAET3</name>
<organism evidence="2">
    <name type="scientific">Gaeumannomyces tritici (strain R3-111a-1)</name>
    <name type="common">Wheat and barley take-all root rot fungus</name>
    <name type="synonym">Gaeumannomyces graminis var. tritici</name>
    <dbReference type="NCBI Taxonomy" id="644352"/>
    <lineage>
        <taxon>Eukaryota</taxon>
        <taxon>Fungi</taxon>
        <taxon>Dikarya</taxon>
        <taxon>Ascomycota</taxon>
        <taxon>Pezizomycotina</taxon>
        <taxon>Sordariomycetes</taxon>
        <taxon>Sordariomycetidae</taxon>
        <taxon>Magnaporthales</taxon>
        <taxon>Magnaporthaceae</taxon>
        <taxon>Gaeumannomyces</taxon>
    </lineage>
</organism>
<dbReference type="InterPro" id="IPR029062">
    <property type="entry name" value="Class_I_gatase-like"/>
</dbReference>
<dbReference type="PANTHER" id="PTHR43130">
    <property type="entry name" value="ARAC-FAMILY TRANSCRIPTIONAL REGULATOR"/>
    <property type="match status" value="1"/>
</dbReference>
<dbReference type="InterPro" id="IPR002818">
    <property type="entry name" value="DJ-1/PfpI"/>
</dbReference>
<reference evidence="2" key="3">
    <citation type="submission" date="2010-09" db="EMBL/GenBank/DDBJ databases">
        <title>Annotation of Gaeumannomyces graminis var. tritici R3-111a-1.</title>
        <authorList>
            <consortium name="The Broad Institute Genome Sequencing Platform"/>
            <person name="Ma L.-J."/>
            <person name="Dead R."/>
            <person name="Young S.K."/>
            <person name="Zeng Q."/>
            <person name="Gargeya S."/>
            <person name="Fitzgerald M."/>
            <person name="Haas B."/>
            <person name="Abouelleil A."/>
            <person name="Alvarado L."/>
            <person name="Arachchi H.M."/>
            <person name="Berlin A."/>
            <person name="Brown A."/>
            <person name="Chapman S.B."/>
            <person name="Chen Z."/>
            <person name="Dunbar C."/>
            <person name="Freedman E."/>
            <person name="Gearin G."/>
            <person name="Gellesch M."/>
            <person name="Goldberg J."/>
            <person name="Griggs A."/>
            <person name="Gujja S."/>
            <person name="Heiman D."/>
            <person name="Howarth C."/>
            <person name="Larson L."/>
            <person name="Lui A."/>
            <person name="MacDonald P.J.P."/>
            <person name="Mehta T."/>
            <person name="Montmayeur A."/>
            <person name="Murphy C."/>
            <person name="Neiman D."/>
            <person name="Pearson M."/>
            <person name="Priest M."/>
            <person name="Roberts A."/>
            <person name="Saif S."/>
            <person name="Shea T."/>
            <person name="Shenoy N."/>
            <person name="Sisk P."/>
            <person name="Stolte C."/>
            <person name="Sykes S."/>
            <person name="Yandava C."/>
            <person name="Wortman J."/>
            <person name="Nusbaum C."/>
            <person name="Birren B."/>
        </authorList>
    </citation>
    <scope>NUCLEOTIDE SEQUENCE</scope>
    <source>
        <strain evidence="2">R3-111a-1</strain>
    </source>
</reference>
<dbReference type="OrthoDB" id="543156at2759"/>
<feature type="domain" description="DJ-1/PfpI" evidence="1">
    <location>
        <begin position="52"/>
        <end position="172"/>
    </location>
</feature>
<dbReference type="Proteomes" id="UP000006039">
    <property type="component" value="Unassembled WGS sequence"/>
</dbReference>
<dbReference type="Pfam" id="PF01965">
    <property type="entry name" value="DJ-1_PfpI"/>
    <property type="match status" value="1"/>
</dbReference>
<evidence type="ECO:0000259" key="1">
    <source>
        <dbReference type="Pfam" id="PF01965"/>
    </source>
</evidence>
<protein>
    <submittedName>
        <fullName evidence="2">DJ-1/PfpI family protein</fullName>
    </submittedName>
</protein>
<keyword evidence="4" id="KW-1185">Reference proteome</keyword>
<reference evidence="2" key="2">
    <citation type="submission" date="2010-07" db="EMBL/GenBank/DDBJ databases">
        <authorList>
            <consortium name="The Broad Institute Genome Sequencing Platform"/>
            <consortium name="Broad Institute Genome Sequencing Center for Infectious Disease"/>
            <person name="Ma L.-J."/>
            <person name="Dead R."/>
            <person name="Young S."/>
            <person name="Zeng Q."/>
            <person name="Koehrsen M."/>
            <person name="Alvarado L."/>
            <person name="Berlin A."/>
            <person name="Chapman S.B."/>
            <person name="Chen Z."/>
            <person name="Freedman E."/>
            <person name="Gellesch M."/>
            <person name="Goldberg J."/>
            <person name="Griggs A."/>
            <person name="Gujja S."/>
            <person name="Heilman E.R."/>
            <person name="Heiman D."/>
            <person name="Hepburn T."/>
            <person name="Howarth C."/>
            <person name="Jen D."/>
            <person name="Larson L."/>
            <person name="Mehta T."/>
            <person name="Neiman D."/>
            <person name="Pearson M."/>
            <person name="Roberts A."/>
            <person name="Saif S."/>
            <person name="Shea T."/>
            <person name="Shenoy N."/>
            <person name="Sisk P."/>
            <person name="Stolte C."/>
            <person name="Sykes S."/>
            <person name="Walk T."/>
            <person name="White J."/>
            <person name="Yandava C."/>
            <person name="Haas B."/>
            <person name="Nusbaum C."/>
            <person name="Birren B."/>
        </authorList>
    </citation>
    <scope>NUCLEOTIDE SEQUENCE</scope>
    <source>
        <strain evidence="2">R3-111a-1</strain>
    </source>
</reference>
<dbReference type="AlphaFoldDB" id="J3NPS6"/>
<dbReference type="InterPro" id="IPR052158">
    <property type="entry name" value="INH-QAR"/>
</dbReference>
<dbReference type="HOGENOM" id="CLU_000445_44_8_1"/>
<dbReference type="EnsemblFungi" id="EJT78181">
    <property type="protein sequence ID" value="EJT78181"/>
    <property type="gene ID" value="GGTG_03283"/>
</dbReference>